<comment type="similarity">
    <text evidence="1 4">Belongs to the aldehyde dehydrogenase family.</text>
</comment>
<evidence type="ECO:0000256" key="3">
    <source>
        <dbReference type="PROSITE-ProRule" id="PRU10007"/>
    </source>
</evidence>
<dbReference type="SUPFAM" id="SSF53720">
    <property type="entry name" value="ALDH-like"/>
    <property type="match status" value="1"/>
</dbReference>
<protein>
    <submittedName>
        <fullName evidence="6">Aldehyde dehydrogenase (NAD) family protein</fullName>
        <ecNumber evidence="6">1.2.1.-</ecNumber>
    </submittedName>
</protein>
<dbReference type="InterPro" id="IPR029510">
    <property type="entry name" value="Ald_DH_CS_GLU"/>
</dbReference>
<evidence type="ECO:0000313" key="7">
    <source>
        <dbReference type="Proteomes" id="UP000004736"/>
    </source>
</evidence>
<dbReference type="HOGENOM" id="CLU_005391_0_0_9"/>
<dbReference type="InterPro" id="IPR016160">
    <property type="entry name" value="Ald_DH_CS_CYS"/>
</dbReference>
<dbReference type="EMBL" id="ACIM02000001">
    <property type="protein sequence ID" value="EEW97147.1"/>
    <property type="molecule type" value="Genomic_DNA"/>
</dbReference>
<keyword evidence="2 4" id="KW-0560">Oxidoreductase</keyword>
<evidence type="ECO:0000256" key="2">
    <source>
        <dbReference type="ARBA" id="ARBA00023002"/>
    </source>
</evidence>
<dbReference type="InterPro" id="IPR015590">
    <property type="entry name" value="Aldehyde_DH_dom"/>
</dbReference>
<feature type="active site" evidence="3">
    <location>
        <position position="260"/>
    </location>
</feature>
<organism evidence="6 7">
    <name type="scientific">Dialister invisus DSM 15470</name>
    <dbReference type="NCBI Taxonomy" id="592028"/>
    <lineage>
        <taxon>Bacteria</taxon>
        <taxon>Bacillati</taxon>
        <taxon>Bacillota</taxon>
        <taxon>Negativicutes</taxon>
        <taxon>Veillonellales</taxon>
        <taxon>Veillonellaceae</taxon>
        <taxon>Dialister</taxon>
    </lineage>
</organism>
<dbReference type="FunFam" id="3.40.309.10:FF:000012">
    <property type="entry name" value="Betaine aldehyde dehydrogenase"/>
    <property type="match status" value="1"/>
</dbReference>
<dbReference type="PANTHER" id="PTHR11699">
    <property type="entry name" value="ALDEHYDE DEHYDROGENASE-RELATED"/>
    <property type="match status" value="1"/>
</dbReference>
<dbReference type="Gene3D" id="3.40.605.10">
    <property type="entry name" value="Aldehyde Dehydrogenase, Chain A, domain 1"/>
    <property type="match status" value="1"/>
</dbReference>
<dbReference type="STRING" id="592028.GCWU000321_01134"/>
<keyword evidence="7" id="KW-1185">Reference proteome</keyword>
<dbReference type="eggNOG" id="COG1012">
    <property type="taxonomic scope" value="Bacteria"/>
</dbReference>
<feature type="domain" description="Aldehyde dehydrogenase" evidence="5">
    <location>
        <begin position="26"/>
        <end position="487"/>
    </location>
</feature>
<proteinExistence type="inferred from homology"/>
<dbReference type="FunFam" id="3.40.605.10:FF:000007">
    <property type="entry name" value="NAD/NADP-dependent betaine aldehyde dehydrogenase"/>
    <property type="match status" value="1"/>
</dbReference>
<name>C9LNL1_9FIRM</name>
<accession>C9LNL1</accession>
<dbReference type="InterPro" id="IPR016162">
    <property type="entry name" value="Ald_DH_N"/>
</dbReference>
<dbReference type="InterPro" id="IPR016163">
    <property type="entry name" value="Ald_DH_C"/>
</dbReference>
<evidence type="ECO:0000256" key="1">
    <source>
        <dbReference type="ARBA" id="ARBA00009986"/>
    </source>
</evidence>
<dbReference type="Pfam" id="PF00171">
    <property type="entry name" value="Aldedh"/>
    <property type="match status" value="1"/>
</dbReference>
<dbReference type="PROSITE" id="PS00687">
    <property type="entry name" value="ALDEHYDE_DEHYDR_GLU"/>
    <property type="match status" value="1"/>
</dbReference>
<evidence type="ECO:0000313" key="6">
    <source>
        <dbReference type="EMBL" id="EEW97147.1"/>
    </source>
</evidence>
<gene>
    <name evidence="6" type="ORF">GCWU000321_01134</name>
</gene>
<dbReference type="InterPro" id="IPR016161">
    <property type="entry name" value="Ald_DH/histidinol_DH"/>
</dbReference>
<dbReference type="Gene3D" id="3.40.309.10">
    <property type="entry name" value="Aldehyde Dehydrogenase, Chain A, domain 2"/>
    <property type="match status" value="1"/>
</dbReference>
<evidence type="ECO:0000259" key="5">
    <source>
        <dbReference type="Pfam" id="PF00171"/>
    </source>
</evidence>
<dbReference type="PROSITE" id="PS00070">
    <property type="entry name" value="ALDEHYDE_DEHYDR_CYS"/>
    <property type="match status" value="1"/>
</dbReference>
<evidence type="ECO:0000256" key="4">
    <source>
        <dbReference type="RuleBase" id="RU003345"/>
    </source>
</evidence>
<reference evidence="6" key="1">
    <citation type="submission" date="2009-09" db="EMBL/GenBank/DDBJ databases">
        <authorList>
            <person name="Weinstock G."/>
            <person name="Sodergren E."/>
            <person name="Clifton S."/>
            <person name="Fulton L."/>
            <person name="Fulton B."/>
            <person name="Courtney L."/>
            <person name="Fronick C."/>
            <person name="Harrison M."/>
            <person name="Strong C."/>
            <person name="Farmer C."/>
            <person name="Delahaunty K."/>
            <person name="Markovic C."/>
            <person name="Hall O."/>
            <person name="Minx P."/>
            <person name="Tomlinson C."/>
            <person name="Mitreva M."/>
            <person name="Nelson J."/>
            <person name="Hou S."/>
            <person name="Wollam A."/>
            <person name="Pepin K.H."/>
            <person name="Johnson M."/>
            <person name="Bhonagiri V."/>
            <person name="Nash W.E."/>
            <person name="Warren W."/>
            <person name="Chinwalla A."/>
            <person name="Mardis E.R."/>
            <person name="Wilson R.K."/>
        </authorList>
    </citation>
    <scope>NUCLEOTIDE SEQUENCE [LARGE SCALE GENOMIC DNA]</scope>
    <source>
        <strain evidence="6">DSM 15470</strain>
    </source>
</reference>
<sequence>MFFLKGGLFMANIQKQYDLFIDGKFVPASDGKTFEAHNPANGEVLASFAEATREDVDLAVKAARRALKSWRKTSPIERQNYLLKIADIIDQNAEHLALVETLDNGKPIRETSAVDIPMGADHFRYFAGCIRAQEGTATMLDDNTMSLVIHEPIGVVGQIIPWNFPFLMACWKLAPALAAGDTIVIKPSSHTSLSLMELVRLIADVLPAGVLNVITGAGSKSGQWILDHPDFDKLAFTGSTEIGRSVYQAAVDKLIPVTLELGGKSANMIFDDCDLEQAVEGVATGILFNQGQVCCAGSRVFVQEGIFDKFVAKLKATFEGVKVGDPTDPSTQLGAQIYKSQQEKVLKYIKIGLEEGGELVTGGERYTENGCDKGFFMKPTILISKTNAARVCQEEIFGPVVVVQKFKTVDEVIELANDSVYGLGGGVFTGSLNTAMKVSRGVQTGRVWVNTYNAIPAGAPFGGYKESGIGRETHKVMLEHYSQTKNIMINLKEGTTGLYDVK</sequence>
<dbReference type="Proteomes" id="UP000004736">
    <property type="component" value="Unassembled WGS sequence"/>
</dbReference>
<dbReference type="AlphaFoldDB" id="C9LNL1"/>
<dbReference type="GO" id="GO:0016620">
    <property type="term" value="F:oxidoreductase activity, acting on the aldehyde or oxo group of donors, NAD or NADP as acceptor"/>
    <property type="evidence" value="ECO:0007669"/>
    <property type="project" value="InterPro"/>
</dbReference>
<comment type="caution">
    <text evidence="6">The sequence shown here is derived from an EMBL/GenBank/DDBJ whole genome shotgun (WGS) entry which is preliminary data.</text>
</comment>
<dbReference type="EC" id="1.2.1.-" evidence="6"/>